<dbReference type="AlphaFoldDB" id="A0A9P6FLS1"/>
<proteinExistence type="predicted"/>
<dbReference type="EMBL" id="JAABOA010005456">
    <property type="protein sequence ID" value="KAF9577010.1"/>
    <property type="molecule type" value="Genomic_DNA"/>
</dbReference>
<evidence type="ECO:0000313" key="2">
    <source>
        <dbReference type="EMBL" id="KAF9577010.1"/>
    </source>
</evidence>
<feature type="non-terminal residue" evidence="2">
    <location>
        <position position="129"/>
    </location>
</feature>
<evidence type="ECO:0000313" key="3">
    <source>
        <dbReference type="Proteomes" id="UP000780801"/>
    </source>
</evidence>
<feature type="non-terminal residue" evidence="2">
    <location>
        <position position="1"/>
    </location>
</feature>
<gene>
    <name evidence="2" type="ORF">BGW38_008074</name>
</gene>
<feature type="region of interest" description="Disordered" evidence="1">
    <location>
        <begin position="1"/>
        <end position="23"/>
    </location>
</feature>
<keyword evidence="3" id="KW-1185">Reference proteome</keyword>
<reference evidence="2" key="1">
    <citation type="journal article" date="2020" name="Fungal Divers.">
        <title>Resolving the Mortierellaceae phylogeny through synthesis of multi-gene phylogenetics and phylogenomics.</title>
        <authorList>
            <person name="Vandepol N."/>
            <person name="Liber J."/>
            <person name="Desiro A."/>
            <person name="Na H."/>
            <person name="Kennedy M."/>
            <person name="Barry K."/>
            <person name="Grigoriev I.V."/>
            <person name="Miller A.N."/>
            <person name="O'Donnell K."/>
            <person name="Stajich J.E."/>
            <person name="Bonito G."/>
        </authorList>
    </citation>
    <scope>NUCLEOTIDE SEQUENCE</scope>
    <source>
        <strain evidence="2">KOD1015</strain>
    </source>
</reference>
<comment type="caution">
    <text evidence="2">The sequence shown here is derived from an EMBL/GenBank/DDBJ whole genome shotgun (WGS) entry which is preliminary data.</text>
</comment>
<evidence type="ECO:0000256" key="1">
    <source>
        <dbReference type="SAM" id="MobiDB-lite"/>
    </source>
</evidence>
<accession>A0A9P6FLS1</accession>
<dbReference type="OrthoDB" id="426718at2759"/>
<organism evidence="2 3">
    <name type="scientific">Lunasporangiospora selenospora</name>
    <dbReference type="NCBI Taxonomy" id="979761"/>
    <lineage>
        <taxon>Eukaryota</taxon>
        <taxon>Fungi</taxon>
        <taxon>Fungi incertae sedis</taxon>
        <taxon>Mucoromycota</taxon>
        <taxon>Mortierellomycotina</taxon>
        <taxon>Mortierellomycetes</taxon>
        <taxon>Mortierellales</taxon>
        <taxon>Mortierellaceae</taxon>
        <taxon>Lunasporangiospora</taxon>
    </lineage>
</organism>
<name>A0A9P6FLS1_9FUNG</name>
<protein>
    <submittedName>
        <fullName evidence="2">Uncharacterized protein</fullName>
    </submittedName>
</protein>
<dbReference type="Proteomes" id="UP000780801">
    <property type="component" value="Unassembled WGS sequence"/>
</dbReference>
<feature type="compositionally biased region" description="Polar residues" evidence="1">
    <location>
        <begin position="1"/>
        <end position="13"/>
    </location>
</feature>
<sequence>TSMPQRLYSNNTNGHEKSAGGTAGNIESAATAAGSGTLQALRRNVVDRYWNDIAEHFREPGFSTFDKEKSQHVVKDPEFMRKLLLAVITDRPGQGDILPSVIAKSSCDFFVALDTTGKTEFLRLLAHDF</sequence>